<keyword evidence="2" id="KW-1133">Transmembrane helix</keyword>
<evidence type="ECO:0000256" key="2">
    <source>
        <dbReference type="SAM" id="Phobius"/>
    </source>
</evidence>
<feature type="transmembrane region" description="Helical" evidence="2">
    <location>
        <begin position="47"/>
        <end position="75"/>
    </location>
</feature>
<dbReference type="PANTHER" id="PTHR48125">
    <property type="entry name" value="LP07818P1"/>
    <property type="match status" value="1"/>
</dbReference>
<feature type="transmembrane region" description="Helical" evidence="2">
    <location>
        <begin position="129"/>
        <end position="146"/>
    </location>
</feature>
<proteinExistence type="predicted"/>
<dbReference type="GO" id="GO:0016020">
    <property type="term" value="C:membrane"/>
    <property type="evidence" value="ECO:0007669"/>
    <property type="project" value="InterPro"/>
</dbReference>
<gene>
    <name evidence="3" type="ORF">SOCE836_090130</name>
</gene>
<dbReference type="InterPro" id="IPR008338">
    <property type="entry name" value="Capsule_biosynth_CapC"/>
</dbReference>
<protein>
    <submittedName>
        <fullName evidence="3">Uncharacterized protein</fullName>
    </submittedName>
</protein>
<feature type="transmembrane region" description="Helical" evidence="2">
    <location>
        <begin position="152"/>
        <end position="171"/>
    </location>
</feature>
<dbReference type="GO" id="GO:0045227">
    <property type="term" value="P:capsule polysaccharide biosynthetic process"/>
    <property type="evidence" value="ECO:0007669"/>
    <property type="project" value="InterPro"/>
</dbReference>
<feature type="transmembrane region" description="Helical" evidence="2">
    <location>
        <begin position="192"/>
        <end position="211"/>
    </location>
</feature>
<feature type="transmembrane region" description="Helical" evidence="2">
    <location>
        <begin position="332"/>
        <end position="354"/>
    </location>
</feature>
<feature type="transmembrane region" description="Helical" evidence="2">
    <location>
        <begin position="20"/>
        <end position="40"/>
    </location>
</feature>
<feature type="compositionally biased region" description="Low complexity" evidence="1">
    <location>
        <begin position="1162"/>
        <end position="1211"/>
    </location>
</feature>
<feature type="transmembrane region" description="Helical" evidence="2">
    <location>
        <begin position="301"/>
        <end position="320"/>
    </location>
</feature>
<name>A0A4P2R1I1_SORCE</name>
<keyword evidence="2" id="KW-0812">Transmembrane</keyword>
<accession>A0A4P2R1I1</accession>
<organism evidence="3 4">
    <name type="scientific">Sorangium cellulosum</name>
    <name type="common">Polyangium cellulosum</name>
    <dbReference type="NCBI Taxonomy" id="56"/>
    <lineage>
        <taxon>Bacteria</taxon>
        <taxon>Pseudomonadati</taxon>
        <taxon>Myxococcota</taxon>
        <taxon>Polyangia</taxon>
        <taxon>Polyangiales</taxon>
        <taxon>Polyangiaceae</taxon>
        <taxon>Sorangium</taxon>
    </lineage>
</organism>
<dbReference type="PANTHER" id="PTHR48125:SF10">
    <property type="entry name" value="OS12G0136300 PROTEIN"/>
    <property type="match status" value="1"/>
</dbReference>
<evidence type="ECO:0000313" key="4">
    <source>
        <dbReference type="Proteomes" id="UP000295497"/>
    </source>
</evidence>
<evidence type="ECO:0000313" key="3">
    <source>
        <dbReference type="EMBL" id="AUX36797.1"/>
    </source>
</evidence>
<feature type="transmembrane region" description="Helical" evidence="2">
    <location>
        <begin position="274"/>
        <end position="295"/>
    </location>
</feature>
<dbReference type="Pfam" id="PF14102">
    <property type="entry name" value="Caps_synth_CapC"/>
    <property type="match status" value="2"/>
</dbReference>
<keyword evidence="2" id="KW-0472">Membrane</keyword>
<dbReference type="AlphaFoldDB" id="A0A4P2R1I1"/>
<feature type="region of interest" description="Disordered" evidence="1">
    <location>
        <begin position="1154"/>
        <end position="1217"/>
    </location>
</feature>
<evidence type="ECO:0000256" key="1">
    <source>
        <dbReference type="SAM" id="MobiDB-lite"/>
    </source>
</evidence>
<dbReference type="EMBL" id="CP012672">
    <property type="protein sequence ID" value="AUX36797.1"/>
    <property type="molecule type" value="Genomic_DNA"/>
</dbReference>
<dbReference type="Proteomes" id="UP000295497">
    <property type="component" value="Chromosome"/>
</dbReference>
<feature type="transmembrane region" description="Helical" evidence="2">
    <location>
        <begin position="95"/>
        <end position="117"/>
    </location>
</feature>
<sequence>MLSNLPLFPPNGLDRSLHTAVLIGLVFGTFFTETLGWTYAGLVVPGYLATVFFAAPVTAVFIIAESVVTYLFVALIGRWITRTGAWSTAFGRERFYLFIVGAVIVRLFVEGFVVPEVSARYDFVHSRELYSIGLVLVPLIANAFWNSGLVRAAPRLAVVTALTTLVLGVLLRTTNLSVSRFQVLNESLSLEFLELPKAHIILVIGALLGARNNVRYGWDYNGILVPGLLAVAWYEPTKLLTTTIEALAVYYLSRWITSVRPFSRMLLVGPRRMIFVYVLGFIVKMAIGFAMVRFAPGLQMIDYFGFGYLLPSLLAVKMWNKEHVGIVIMPTIQVSLTAFLVGNGVGYALVALGWGSAPPPPAAEARPPPRVESAALSLVLADTTPRPGPRPRAAAIAADIESRRVAHRLARSVLHDGRPADEILGVAERARLFVGRAGDGERPWYVLGARFDDPEDASSAPRAAIRRRAGRGPGAPEWLVLAAPAEVGSALPAVALRVAELLDASGVVLLSRHGAIRRHDEAFAASMIEALESPQVLLVEPGGGDGPELSVVGTPAGLPVVSIGDGLGAETAMTFRPAAEQPTLLADAPRLRVPRHVAEAVGARMLGAPEVVRWSGTLEEELSKRMVSLTEVQPGRFRPPSIEELRLFDSVVAPRLIAAATRPGGAAGAPPSTAWERAILGHLGFREVRIGGTDAAPAAWGIAEPGPEEGGPERRGNPAWLVLAKAPAPAPPAARGGDPAGPAPSIGGILPVSPSPQAVRTPLTGAMLVEVPAPRWQIGAFGAGLALAEALSAQSLLLAGAVPTAEPSGAADVRRAEGLRSFFQRAHEVWVGDGGNALSVQAIEADRSYERDAVISFGYEVVRPEHVPTFAGPLLETLRDLELRVGLFDGTREQVPFSGATDMAMAYAKRFAEGRFAIVYLGSAIRRFFELRRFAAPGQGETRLEARLTRLGVAPVPLDVAARAQALATCAGSSGAGASGDEACPTRGVTEGCDLSAAMENFRRYATERNPYYLRAHFSALAAGPGGGAGPAGHAAQGNAPALAPQGAAARGVAAAAARGVAAVAGRGGAAARPGAAAARAGAAAPPRVEARCHVELGRDVITGRPWVIAARPGEAQLLPIDGALVAVPGAAVPGGVRLRRAVTIGTSALRIEAGSPGGAAPGAPGTGAPTPASGSSTPASGSSAPASGSSAPASGSSAPASGSSTPGAAPQQEATP</sequence>
<dbReference type="RefSeq" id="WP_129579546.1">
    <property type="nucleotide sequence ID" value="NZ_CP012672.1"/>
</dbReference>
<reference evidence="3 4" key="1">
    <citation type="submission" date="2015-09" db="EMBL/GenBank/DDBJ databases">
        <title>Sorangium comparison.</title>
        <authorList>
            <person name="Zaburannyi N."/>
            <person name="Bunk B."/>
            <person name="Overmann J."/>
            <person name="Mueller R."/>
        </authorList>
    </citation>
    <scope>NUCLEOTIDE SEQUENCE [LARGE SCALE GENOMIC DNA]</scope>
    <source>
        <strain evidence="3 4">So ce836</strain>
    </source>
</reference>